<proteinExistence type="predicted"/>
<dbReference type="AlphaFoldDB" id="A0A418EWG0"/>
<dbReference type="EMBL" id="QUTF01023577">
    <property type="protein sequence ID" value="RHY86660.1"/>
    <property type="molecule type" value="Genomic_DNA"/>
</dbReference>
<dbReference type="Proteomes" id="UP000285430">
    <property type="component" value="Unassembled WGS sequence"/>
</dbReference>
<reference evidence="5 6" key="1">
    <citation type="submission" date="2018-08" db="EMBL/GenBank/DDBJ databases">
        <title>Aphanomyces genome sequencing and annotation.</title>
        <authorList>
            <person name="Minardi D."/>
            <person name="Oidtmann B."/>
            <person name="Van Der Giezen M."/>
            <person name="Studholme D.J."/>
        </authorList>
    </citation>
    <scope>NUCLEOTIDE SEQUENCE [LARGE SCALE GENOMIC DNA]</scope>
    <source>
        <strain evidence="4 5">Da</strain>
        <strain evidence="2 7">FDL457</strain>
        <strain evidence="3 6">Sv</strain>
    </source>
</reference>
<dbReference type="InterPro" id="IPR036465">
    <property type="entry name" value="vWFA_dom_sf"/>
</dbReference>
<sequence>WSGERSFGGKCLHAIDPTGATVNPYQSVIHIMGRTLEVFDDDKLIPALGFGDSKTGSASCFSLSADGEPCHGFDEVLYRYAQVTPTLQLSGPTNFAPVIEEAIRIVERTRQYHILIIVADGQVSNEKETRDAIVAASNYPLSIVMVGVGDGPWDMMEEFDDQLPARRFDNFQFVEYNKSVIHIMGRTLEAFDDDKLIPTLGFGDVRTGSTSFFHLGVNSNPCHGFDDVLDRYKQLTPTIKLSGPTNFAPVIQETIRIVQRTRQYHILVIVADGQVSNEKETRDAIVAASNYPLSIVMVGVGDGPWDMMEEFDDQLPARRFDNFQFVEYNKVLRLNQRNPEVGFATAALMEIPGTSHSFFHNSWVCFVDQFKTIKQLGLLQ</sequence>
<dbReference type="GO" id="GO:0016567">
    <property type="term" value="P:protein ubiquitination"/>
    <property type="evidence" value="ECO:0007669"/>
    <property type="project" value="TreeGrafter"/>
</dbReference>
<dbReference type="EMBL" id="QUTG01003532">
    <property type="protein sequence ID" value="RHY91197.1"/>
    <property type="molecule type" value="Genomic_DNA"/>
</dbReference>
<dbReference type="SMART" id="SM00327">
    <property type="entry name" value="VWA"/>
    <property type="match status" value="2"/>
</dbReference>
<dbReference type="Proteomes" id="UP000285712">
    <property type="component" value="Unassembled WGS sequence"/>
</dbReference>
<dbReference type="PANTHER" id="PTHR45751:SF11">
    <property type="entry name" value="COPINE FAMILY PROTEIN 2"/>
    <property type="match status" value="1"/>
</dbReference>
<organism evidence="4 5">
    <name type="scientific">Aphanomyces astaci</name>
    <name type="common">Crayfish plague agent</name>
    <dbReference type="NCBI Taxonomy" id="112090"/>
    <lineage>
        <taxon>Eukaryota</taxon>
        <taxon>Sar</taxon>
        <taxon>Stramenopiles</taxon>
        <taxon>Oomycota</taxon>
        <taxon>Saprolegniomycetes</taxon>
        <taxon>Saprolegniales</taxon>
        <taxon>Verrucalvaceae</taxon>
        <taxon>Aphanomyces</taxon>
    </lineage>
</organism>
<name>A0A418EWG0_APHAT</name>
<dbReference type="InterPro" id="IPR002035">
    <property type="entry name" value="VWF_A"/>
</dbReference>
<dbReference type="SUPFAM" id="SSF53300">
    <property type="entry name" value="vWA-like"/>
    <property type="match status" value="2"/>
</dbReference>
<evidence type="ECO:0000259" key="1">
    <source>
        <dbReference type="SMART" id="SM00327"/>
    </source>
</evidence>
<evidence type="ECO:0000313" key="2">
    <source>
        <dbReference type="EMBL" id="RHY86660.1"/>
    </source>
</evidence>
<dbReference type="EMBL" id="QUTH01003336">
    <property type="protein sequence ID" value="RHZ20083.1"/>
    <property type="molecule type" value="Genomic_DNA"/>
</dbReference>
<feature type="domain" description="VWFA" evidence="1">
    <location>
        <begin position="8"/>
        <end position="175"/>
    </location>
</feature>
<protein>
    <recommendedName>
        <fullName evidence="1">VWFA domain-containing protein</fullName>
    </recommendedName>
</protein>
<evidence type="ECO:0000313" key="5">
    <source>
        <dbReference type="Proteomes" id="UP000285430"/>
    </source>
</evidence>
<evidence type="ECO:0000313" key="3">
    <source>
        <dbReference type="EMBL" id="RHY91197.1"/>
    </source>
</evidence>
<dbReference type="Gene3D" id="3.40.50.410">
    <property type="entry name" value="von Willebrand factor, type A domain"/>
    <property type="match status" value="1"/>
</dbReference>
<feature type="domain" description="VWFA" evidence="1">
    <location>
        <begin position="177"/>
        <end position="335"/>
    </location>
</feature>
<dbReference type="GO" id="GO:0004842">
    <property type="term" value="F:ubiquitin-protein transferase activity"/>
    <property type="evidence" value="ECO:0007669"/>
    <property type="project" value="TreeGrafter"/>
</dbReference>
<dbReference type="InterPro" id="IPR052079">
    <property type="entry name" value="E3_ligase/Copine_domain"/>
</dbReference>
<evidence type="ECO:0000313" key="7">
    <source>
        <dbReference type="Proteomes" id="UP000286510"/>
    </source>
</evidence>
<evidence type="ECO:0000313" key="4">
    <source>
        <dbReference type="EMBL" id="RHZ20083.1"/>
    </source>
</evidence>
<gene>
    <name evidence="2" type="ORF">DYB26_000301</name>
    <name evidence="3" type="ORF">DYB35_004006</name>
    <name evidence="4" type="ORF">DYB37_002524</name>
</gene>
<dbReference type="PANTHER" id="PTHR45751">
    <property type="entry name" value="COPINE FAMILY PROTEIN 1"/>
    <property type="match status" value="1"/>
</dbReference>
<dbReference type="VEuPathDB" id="FungiDB:H257_04398"/>
<dbReference type="InterPro" id="IPR010734">
    <property type="entry name" value="Copine_C"/>
</dbReference>
<evidence type="ECO:0000313" key="6">
    <source>
        <dbReference type="Proteomes" id="UP000285712"/>
    </source>
</evidence>
<dbReference type="GO" id="GO:0005634">
    <property type="term" value="C:nucleus"/>
    <property type="evidence" value="ECO:0007669"/>
    <property type="project" value="TreeGrafter"/>
</dbReference>
<dbReference type="Proteomes" id="UP000286510">
    <property type="component" value="Unassembled WGS sequence"/>
</dbReference>
<dbReference type="Pfam" id="PF07002">
    <property type="entry name" value="Copine"/>
    <property type="match status" value="2"/>
</dbReference>
<feature type="non-terminal residue" evidence="4">
    <location>
        <position position="1"/>
    </location>
</feature>
<accession>A0A418EWG0</accession>
<comment type="caution">
    <text evidence="4">The sequence shown here is derived from an EMBL/GenBank/DDBJ whole genome shotgun (WGS) entry which is preliminary data.</text>
</comment>